<dbReference type="OrthoDB" id="3210235at2"/>
<dbReference type="Pfam" id="PF00440">
    <property type="entry name" value="TetR_N"/>
    <property type="match status" value="1"/>
</dbReference>
<dbReference type="GO" id="GO:0000976">
    <property type="term" value="F:transcription cis-regulatory region binding"/>
    <property type="evidence" value="ECO:0007669"/>
    <property type="project" value="TreeGrafter"/>
</dbReference>
<dbReference type="InterPro" id="IPR050109">
    <property type="entry name" value="HTH-type_TetR-like_transc_reg"/>
</dbReference>
<dbReference type="Proteomes" id="UP000239209">
    <property type="component" value="Unassembled WGS sequence"/>
</dbReference>
<dbReference type="Gene3D" id="1.10.357.10">
    <property type="entry name" value="Tetracycline Repressor, domain 2"/>
    <property type="match status" value="1"/>
</dbReference>
<dbReference type="SUPFAM" id="SSF46689">
    <property type="entry name" value="Homeodomain-like"/>
    <property type="match status" value="1"/>
</dbReference>
<feature type="DNA-binding region" description="H-T-H motif" evidence="2">
    <location>
        <begin position="34"/>
        <end position="53"/>
    </location>
</feature>
<organism evidence="4 5">
    <name type="scientific">Pseudosporangium ferrugineum</name>
    <dbReference type="NCBI Taxonomy" id="439699"/>
    <lineage>
        <taxon>Bacteria</taxon>
        <taxon>Bacillati</taxon>
        <taxon>Actinomycetota</taxon>
        <taxon>Actinomycetes</taxon>
        <taxon>Micromonosporales</taxon>
        <taxon>Micromonosporaceae</taxon>
        <taxon>Pseudosporangium</taxon>
    </lineage>
</organism>
<dbReference type="Gene3D" id="1.10.10.60">
    <property type="entry name" value="Homeodomain-like"/>
    <property type="match status" value="1"/>
</dbReference>
<dbReference type="SUPFAM" id="SSF48498">
    <property type="entry name" value="Tetracyclin repressor-like, C-terminal domain"/>
    <property type="match status" value="1"/>
</dbReference>
<dbReference type="PROSITE" id="PS50977">
    <property type="entry name" value="HTH_TETR_2"/>
    <property type="match status" value="1"/>
</dbReference>
<dbReference type="EMBL" id="PVZG01000004">
    <property type="protein sequence ID" value="PRY30687.1"/>
    <property type="molecule type" value="Genomic_DNA"/>
</dbReference>
<evidence type="ECO:0000313" key="5">
    <source>
        <dbReference type="Proteomes" id="UP000239209"/>
    </source>
</evidence>
<reference evidence="4 5" key="1">
    <citation type="submission" date="2018-03" db="EMBL/GenBank/DDBJ databases">
        <title>Genomic Encyclopedia of Archaeal and Bacterial Type Strains, Phase II (KMG-II): from individual species to whole genera.</title>
        <authorList>
            <person name="Goeker M."/>
        </authorList>
    </citation>
    <scope>NUCLEOTIDE SEQUENCE [LARGE SCALE GENOMIC DNA]</scope>
    <source>
        <strain evidence="4 5">DSM 45348</strain>
    </source>
</reference>
<protein>
    <submittedName>
        <fullName evidence="4">TetR family transcriptional regulator</fullName>
    </submittedName>
</protein>
<dbReference type="PANTHER" id="PTHR30055">
    <property type="entry name" value="HTH-TYPE TRANSCRIPTIONAL REGULATOR RUTR"/>
    <property type="match status" value="1"/>
</dbReference>
<dbReference type="InterPro" id="IPR009057">
    <property type="entry name" value="Homeodomain-like_sf"/>
</dbReference>
<evidence type="ECO:0000256" key="2">
    <source>
        <dbReference type="PROSITE-ProRule" id="PRU00335"/>
    </source>
</evidence>
<dbReference type="GO" id="GO:0003700">
    <property type="term" value="F:DNA-binding transcription factor activity"/>
    <property type="evidence" value="ECO:0007669"/>
    <property type="project" value="TreeGrafter"/>
</dbReference>
<evidence type="ECO:0000259" key="3">
    <source>
        <dbReference type="PROSITE" id="PS50977"/>
    </source>
</evidence>
<evidence type="ECO:0000313" key="4">
    <source>
        <dbReference type="EMBL" id="PRY30687.1"/>
    </source>
</evidence>
<evidence type="ECO:0000256" key="1">
    <source>
        <dbReference type="ARBA" id="ARBA00023125"/>
    </source>
</evidence>
<dbReference type="InterPro" id="IPR036271">
    <property type="entry name" value="Tet_transcr_reg_TetR-rel_C_sf"/>
</dbReference>
<dbReference type="InterPro" id="IPR001647">
    <property type="entry name" value="HTH_TetR"/>
</dbReference>
<accession>A0A2T0SB85</accession>
<gene>
    <name evidence="4" type="ORF">CLV70_104239</name>
</gene>
<dbReference type="InterPro" id="IPR041678">
    <property type="entry name" value="TetR_C_16"/>
</dbReference>
<dbReference type="AlphaFoldDB" id="A0A2T0SB85"/>
<dbReference type="Pfam" id="PF17920">
    <property type="entry name" value="TetR_C_16"/>
    <property type="match status" value="1"/>
</dbReference>
<keyword evidence="5" id="KW-1185">Reference proteome</keyword>
<sequence length="179" mass="19117">MTPTSRDAKRARTAQRILEAARQEFAAHGFDAATIRGIAGAAGVDASLVMQHYGSKAALFTAAAQLPGTDREGAAEHLLDVLTVRLGDLPPETSALLRSMLTVPEAAAAVRTHLDERVDNLARSLDGDDARLRALLTVSGILGLTLTQHFLKLRAFDDVPHESLLRAAHIWTAYLSGTS</sequence>
<dbReference type="PRINTS" id="PR00455">
    <property type="entry name" value="HTHTETR"/>
</dbReference>
<dbReference type="PANTHER" id="PTHR30055:SF235">
    <property type="entry name" value="TRANSCRIPTIONAL REGULATORY PROTEIN"/>
    <property type="match status" value="1"/>
</dbReference>
<feature type="domain" description="HTH tetR-type" evidence="3">
    <location>
        <begin position="11"/>
        <end position="71"/>
    </location>
</feature>
<name>A0A2T0SB85_9ACTN</name>
<comment type="caution">
    <text evidence="4">The sequence shown here is derived from an EMBL/GenBank/DDBJ whole genome shotgun (WGS) entry which is preliminary data.</text>
</comment>
<proteinExistence type="predicted"/>
<keyword evidence="1 2" id="KW-0238">DNA-binding</keyword>
<dbReference type="RefSeq" id="WP_106126518.1">
    <property type="nucleotide sequence ID" value="NZ_PVZG01000004.1"/>
</dbReference>